<gene>
    <name evidence="1" type="primary">scMYB36</name>
</gene>
<evidence type="ECO:0000313" key="1">
    <source>
        <dbReference type="EMBL" id="CCU64188.1"/>
    </source>
</evidence>
<name>A0A0C6WCR7_9POAL</name>
<dbReference type="AlphaFoldDB" id="A0A0C6WCR7"/>
<protein>
    <submittedName>
        <fullName evidence="1">ScMYB36 protein</fullName>
    </submittedName>
</protein>
<organism evidence="1">
    <name type="scientific">Saccharum hybrid cultivar Co 86032</name>
    <dbReference type="NCBI Taxonomy" id="672234"/>
    <lineage>
        <taxon>Eukaryota</taxon>
        <taxon>Viridiplantae</taxon>
        <taxon>Streptophyta</taxon>
        <taxon>Embryophyta</taxon>
        <taxon>Tracheophyta</taxon>
        <taxon>Spermatophyta</taxon>
        <taxon>Magnoliopsida</taxon>
        <taxon>Liliopsida</taxon>
        <taxon>Poales</taxon>
        <taxon>Poaceae</taxon>
        <taxon>PACMAD clade</taxon>
        <taxon>Panicoideae</taxon>
        <taxon>Andropogonodae</taxon>
        <taxon>Andropogoneae</taxon>
        <taxon>Saccharinae</taxon>
        <taxon>Saccharum</taxon>
        <taxon>Saccharum officinarum species complex</taxon>
    </lineage>
</organism>
<sequence>MHPFCSKNVCCPQMLFACWSETNNRHAQQTRAWPKTRGVFLFLPMVLLGKNQSAERLQLAAVHLHLHQNRVVQEACTVIGIDAGLEFHVAVGVRQEMVVVVRRRRRGRGLAVDEDAKLLGDDLAAAAAGGRGCGGGGEHGGRRGRGVVAAAGVVVGEVDGGDVVDAGAALVLATGVEADEVLLRVAGHLRRRPARHEVARDVPPVPAPVLLQTHQEQLVLLLRPGDALLALVVRPALALAATNHVAGALKGAQRAGVAAAAVPVEREPGGLRRAAAAAAVVG</sequence>
<dbReference type="EMBL" id="HF679442">
    <property type="protein sequence ID" value="CCU64188.1"/>
    <property type="molecule type" value="mRNA"/>
</dbReference>
<dbReference type="PROSITE" id="PS51257">
    <property type="entry name" value="PROKAR_LIPOPROTEIN"/>
    <property type="match status" value="1"/>
</dbReference>
<reference evidence="1" key="2">
    <citation type="journal article" date="2015" name="Plant Mol. Biol. Rep.">
        <title>The MYB Transcription Factor Family Genes in Sugarcane (Saccharum sp.).</title>
        <authorList>
            <person name="Geethalakshmi S."/>
            <person name="Barathkumar S."/>
            <person name="Prabu G."/>
        </authorList>
    </citation>
    <scope>NUCLEOTIDE SEQUENCE</scope>
    <source>
        <tissue evidence="1">Leaf</tissue>
    </source>
</reference>
<reference evidence="1" key="1">
    <citation type="submission" date="2013-02" db="EMBL/GenBank/DDBJ databases">
        <title>MYB transcription factor family genes from sugarcane (Saccharum officinarum).</title>
        <authorList>
            <person name="Geethalakshmi S."/>
            <person name="Barathkumar S."/>
            <person name="Prabu G.R."/>
        </authorList>
    </citation>
    <scope>NUCLEOTIDE SEQUENCE</scope>
    <source>
        <tissue evidence="1">Leaf</tissue>
    </source>
</reference>
<proteinExistence type="evidence at transcript level"/>
<accession>A0A0C6WCR7</accession>